<dbReference type="AlphaFoldDB" id="A0A2N7TTZ0"/>
<evidence type="ECO:0000313" key="7">
    <source>
        <dbReference type="Proteomes" id="UP000235346"/>
    </source>
</evidence>
<feature type="domain" description="HipA N-terminal subdomain 1" evidence="5">
    <location>
        <begin position="51"/>
        <end position="149"/>
    </location>
</feature>
<dbReference type="InterPro" id="IPR052028">
    <property type="entry name" value="HipA_Ser/Thr_kinase"/>
</dbReference>
<accession>A0A2N7TTZ0</accession>
<feature type="domain" description="HipA-like C-terminal" evidence="4">
    <location>
        <begin position="198"/>
        <end position="428"/>
    </location>
</feature>
<dbReference type="PANTHER" id="PTHR37419">
    <property type="entry name" value="SERINE/THREONINE-PROTEIN KINASE TOXIN HIPA"/>
    <property type="match status" value="1"/>
</dbReference>
<dbReference type="InterPro" id="IPR012893">
    <property type="entry name" value="HipA-like_C"/>
</dbReference>
<dbReference type="OrthoDB" id="9805913at2"/>
<reference evidence="6 7" key="1">
    <citation type="submission" date="2018-01" db="EMBL/GenBank/DDBJ databases">
        <title>Halomonas endophytica sp. nov., isolated from storage liquid in the stems of Populus euphratica.</title>
        <authorList>
            <person name="Chen C."/>
        </authorList>
    </citation>
    <scope>NUCLEOTIDE SEQUENCE [LARGE SCALE GENOMIC DNA]</scope>
    <source>
        <strain evidence="6 7">DSM 26881</strain>
    </source>
</reference>
<protein>
    <recommendedName>
        <fullName evidence="8">Type II toxin-antitoxin system HipA family toxin</fullName>
    </recommendedName>
</protein>
<evidence type="ECO:0008006" key="8">
    <source>
        <dbReference type="Google" id="ProtNLM"/>
    </source>
</evidence>
<dbReference type="InterPro" id="IPR017508">
    <property type="entry name" value="HipA_N1"/>
</dbReference>
<dbReference type="CDD" id="cd17793">
    <property type="entry name" value="HipA"/>
    <property type="match status" value="1"/>
</dbReference>
<gene>
    <name evidence="6" type="ORF">C1H66_01635</name>
</gene>
<comment type="caution">
    <text evidence="6">The sequence shown here is derived from an EMBL/GenBank/DDBJ whole genome shotgun (WGS) entry which is preliminary data.</text>
</comment>
<evidence type="ECO:0000256" key="1">
    <source>
        <dbReference type="ARBA" id="ARBA00010164"/>
    </source>
</evidence>
<evidence type="ECO:0000256" key="3">
    <source>
        <dbReference type="ARBA" id="ARBA00022777"/>
    </source>
</evidence>
<dbReference type="PANTHER" id="PTHR37419:SF1">
    <property type="entry name" value="SERINE_THREONINE-PROTEIN KINASE TOXIN HIPA"/>
    <property type="match status" value="1"/>
</dbReference>
<dbReference type="Pfam" id="PF13657">
    <property type="entry name" value="Couple_hipA"/>
    <property type="match status" value="1"/>
</dbReference>
<evidence type="ECO:0000256" key="2">
    <source>
        <dbReference type="ARBA" id="ARBA00022679"/>
    </source>
</evidence>
<evidence type="ECO:0000259" key="4">
    <source>
        <dbReference type="Pfam" id="PF07804"/>
    </source>
</evidence>
<dbReference type="GO" id="GO:0004674">
    <property type="term" value="F:protein serine/threonine kinase activity"/>
    <property type="evidence" value="ECO:0007669"/>
    <property type="project" value="TreeGrafter"/>
</dbReference>
<dbReference type="GO" id="GO:0005829">
    <property type="term" value="C:cytosol"/>
    <property type="evidence" value="ECO:0007669"/>
    <property type="project" value="TreeGrafter"/>
</dbReference>
<proteinExistence type="inferred from homology"/>
<dbReference type="NCBIfam" id="TIGR03071">
    <property type="entry name" value="couple_hipA"/>
    <property type="match status" value="1"/>
</dbReference>
<keyword evidence="3" id="KW-0418">Kinase</keyword>
<sequence>MWAEHSLPERTGKWPRLLRLRTHHDGARCPGYRSRRLSHRGDPVVRPQQELHVWRDEQRVGTLWRGDDGRLMGFEYDDAWQATGQAISHSLPLSRKTWLPEDQRAHRWFGNLLPEEQAREALIKRLGIPDDDFSLLAAIGGDCAGALTILPPGQAPLSRDQSSGDYRALELDRLGQWAAFRERYALMADDDPAKRPRLSLAGAQDKIPVLVWDGALYLPSGVAPSSHILKFAVEGREQVILNELYLNTLARLAGLACPPTAMGHASRHPYLIVERYDRRGIGTRHIERLHQEDLCQAMGLARTQKYQAFGGPRFGQGVQRVREACKPSAASIQHLLRWQLFNVLVGNSDGHAKNVSLLQDAQGRWQIAPAYDLVGTIVLGYNPELAFSVGEQFNSMQLLPRDWRAFARECRFSYPFVKRQIQDMAATLAELADSSSLQQALQQAGLGDNGWVRLQQQRQHIHKQCRRAERW</sequence>
<evidence type="ECO:0000313" key="6">
    <source>
        <dbReference type="EMBL" id="PMR71643.1"/>
    </source>
</evidence>
<evidence type="ECO:0000259" key="5">
    <source>
        <dbReference type="Pfam" id="PF13657"/>
    </source>
</evidence>
<keyword evidence="7" id="KW-1185">Reference proteome</keyword>
<name>A0A2N7TTZ0_9GAMM</name>
<dbReference type="EMBL" id="PNRE01000010">
    <property type="protein sequence ID" value="PMR71643.1"/>
    <property type="molecule type" value="Genomic_DNA"/>
</dbReference>
<comment type="similarity">
    <text evidence="1">Belongs to the HipA Ser/Thr kinase family.</text>
</comment>
<dbReference type="Proteomes" id="UP000235346">
    <property type="component" value="Unassembled WGS sequence"/>
</dbReference>
<dbReference type="Gene3D" id="1.10.1070.20">
    <property type="match status" value="1"/>
</dbReference>
<keyword evidence="2" id="KW-0808">Transferase</keyword>
<dbReference type="Pfam" id="PF07804">
    <property type="entry name" value="HipA_C"/>
    <property type="match status" value="1"/>
</dbReference>
<organism evidence="6 7">
    <name type="scientific">Halomonas heilongjiangensis</name>
    <dbReference type="NCBI Taxonomy" id="1387883"/>
    <lineage>
        <taxon>Bacteria</taxon>
        <taxon>Pseudomonadati</taxon>
        <taxon>Pseudomonadota</taxon>
        <taxon>Gammaproteobacteria</taxon>
        <taxon>Oceanospirillales</taxon>
        <taxon>Halomonadaceae</taxon>
        <taxon>Halomonas</taxon>
    </lineage>
</organism>